<dbReference type="PANTHER" id="PTHR43559">
    <property type="entry name" value="HYDROLASE YCAC-RELATED"/>
    <property type="match status" value="1"/>
</dbReference>
<protein>
    <submittedName>
        <fullName evidence="2">Isochorismatase family protein</fullName>
    </submittedName>
</protein>
<dbReference type="InterPro" id="IPR036380">
    <property type="entry name" value="Isochorismatase-like_sf"/>
</dbReference>
<comment type="caution">
    <text evidence="2">The sequence shown here is derived from an EMBL/GenBank/DDBJ whole genome shotgun (WGS) entry which is preliminary data.</text>
</comment>
<evidence type="ECO:0000313" key="3">
    <source>
        <dbReference type="Proteomes" id="UP001476950"/>
    </source>
</evidence>
<dbReference type="InterPro" id="IPR053152">
    <property type="entry name" value="Hydrolase_YcaC-like"/>
</dbReference>
<keyword evidence="3" id="KW-1185">Reference proteome</keyword>
<dbReference type="EMBL" id="JAMPLM010000032">
    <property type="protein sequence ID" value="MEP1061352.1"/>
    <property type="molecule type" value="Genomic_DNA"/>
</dbReference>
<sequence>MKNKFTVENAAMLLIDHQQGTIKLARNLPYAEIVQNTRALARTAVESEMPLVLTTSMEDHFQGLLLDDLQELAPEAYKHRVKRPGVVDAWEYDEYKSAVIATGRQKLIMAGLTNDVCIVYPAMSAIEDGFEVQVVVDAGGSPTTLADETALRRMEKHGVTLTSTNQVMAELANSWSEGIGQTIQTIMYQEILAKLVEV</sequence>
<dbReference type="RefSeq" id="WP_190449717.1">
    <property type="nucleotide sequence ID" value="NZ_JAMPLM010000032.1"/>
</dbReference>
<reference evidence="2 3" key="1">
    <citation type="submission" date="2022-04" db="EMBL/GenBank/DDBJ databases">
        <title>Positive selection, recombination, and allopatry shape intraspecific diversity of widespread and dominant cyanobacteria.</title>
        <authorList>
            <person name="Wei J."/>
            <person name="Shu W."/>
            <person name="Hu C."/>
        </authorList>
    </citation>
    <scope>NUCLEOTIDE SEQUENCE [LARGE SCALE GENOMIC DNA]</scope>
    <source>
        <strain evidence="2 3">AS-A4</strain>
    </source>
</reference>
<accession>A0ABV0KQD7</accession>
<dbReference type="InterPro" id="IPR000868">
    <property type="entry name" value="Isochorismatase-like_dom"/>
</dbReference>
<dbReference type="SUPFAM" id="SSF52499">
    <property type="entry name" value="Isochorismatase-like hydrolases"/>
    <property type="match status" value="1"/>
</dbReference>
<gene>
    <name evidence="2" type="ORF">NDI38_23255</name>
</gene>
<dbReference type="Proteomes" id="UP001476950">
    <property type="component" value="Unassembled WGS sequence"/>
</dbReference>
<proteinExistence type="predicted"/>
<evidence type="ECO:0000313" key="2">
    <source>
        <dbReference type="EMBL" id="MEP1061352.1"/>
    </source>
</evidence>
<evidence type="ECO:0000259" key="1">
    <source>
        <dbReference type="Pfam" id="PF00857"/>
    </source>
</evidence>
<dbReference type="Gene3D" id="3.40.50.850">
    <property type="entry name" value="Isochorismatase-like"/>
    <property type="match status" value="1"/>
</dbReference>
<name>A0ABV0KQD7_9CYAN</name>
<dbReference type="Pfam" id="PF00857">
    <property type="entry name" value="Isochorismatase"/>
    <property type="match status" value="1"/>
</dbReference>
<feature type="domain" description="Isochorismatase-like" evidence="1">
    <location>
        <begin position="11"/>
        <end position="166"/>
    </location>
</feature>
<organism evidence="2 3">
    <name type="scientific">Stenomitos frigidus AS-A4</name>
    <dbReference type="NCBI Taxonomy" id="2933935"/>
    <lineage>
        <taxon>Bacteria</taxon>
        <taxon>Bacillati</taxon>
        <taxon>Cyanobacteriota</taxon>
        <taxon>Cyanophyceae</taxon>
        <taxon>Leptolyngbyales</taxon>
        <taxon>Leptolyngbyaceae</taxon>
        <taxon>Stenomitos</taxon>
    </lineage>
</organism>
<dbReference type="PANTHER" id="PTHR43559:SF3">
    <property type="entry name" value="HYDROLASE YCAC-RELATED"/>
    <property type="match status" value="1"/>
</dbReference>